<keyword evidence="3 8" id="KW-0808">Transferase</keyword>
<dbReference type="EMBL" id="DSRU01000209">
    <property type="protein sequence ID" value="HFM98867.1"/>
    <property type="molecule type" value="Genomic_DNA"/>
</dbReference>
<protein>
    <recommendedName>
        <fullName evidence="8">Apolipoprotein N-acyltransferase</fullName>
        <shortName evidence="8">ALP N-acyltransferase</shortName>
        <ecNumber evidence="8">2.3.1.269</ecNumber>
    </recommendedName>
</protein>
<evidence type="ECO:0000256" key="6">
    <source>
        <dbReference type="ARBA" id="ARBA00023136"/>
    </source>
</evidence>
<name>A0A7C3KFV7_9CYAN</name>
<keyword evidence="7 8" id="KW-0012">Acyltransferase</keyword>
<dbReference type="EC" id="2.3.1.269" evidence="8"/>
<accession>A0A7C3KFV7</accession>
<feature type="transmembrane region" description="Helical" evidence="8">
    <location>
        <begin position="177"/>
        <end position="200"/>
    </location>
</feature>
<reference evidence="10" key="1">
    <citation type="journal article" date="2020" name="mSystems">
        <title>Genome- and Community-Level Interaction Insights into Carbon Utilization and Element Cycling Functions of Hydrothermarchaeota in Hydrothermal Sediment.</title>
        <authorList>
            <person name="Zhou Z."/>
            <person name="Liu Y."/>
            <person name="Xu W."/>
            <person name="Pan J."/>
            <person name="Luo Z.H."/>
            <person name="Li M."/>
        </authorList>
    </citation>
    <scope>NUCLEOTIDE SEQUENCE [LARGE SCALE GENOMIC DNA]</scope>
    <source>
        <strain evidence="10">SpSt-418</strain>
    </source>
</reference>
<dbReference type="GO" id="GO:0042158">
    <property type="term" value="P:lipoprotein biosynthetic process"/>
    <property type="evidence" value="ECO:0007669"/>
    <property type="project" value="UniProtKB-UniRule"/>
</dbReference>
<keyword evidence="10" id="KW-0449">Lipoprotein</keyword>
<dbReference type="InterPro" id="IPR003010">
    <property type="entry name" value="C-N_Hydrolase"/>
</dbReference>
<evidence type="ECO:0000256" key="3">
    <source>
        <dbReference type="ARBA" id="ARBA00022679"/>
    </source>
</evidence>
<dbReference type="Gene3D" id="3.60.110.10">
    <property type="entry name" value="Carbon-nitrogen hydrolase"/>
    <property type="match status" value="1"/>
</dbReference>
<comment type="similarity">
    <text evidence="8">Belongs to the CN hydrolase family. Apolipoprotein N-acyltransferase subfamily.</text>
</comment>
<dbReference type="CDD" id="cd07571">
    <property type="entry name" value="ALP_N-acyl_transferase"/>
    <property type="match status" value="1"/>
</dbReference>
<dbReference type="GO" id="GO:0005886">
    <property type="term" value="C:plasma membrane"/>
    <property type="evidence" value="ECO:0007669"/>
    <property type="project" value="UniProtKB-SubCell"/>
</dbReference>
<dbReference type="InterPro" id="IPR004563">
    <property type="entry name" value="Apolipo_AcylTrfase"/>
</dbReference>
<dbReference type="HAMAP" id="MF_01148">
    <property type="entry name" value="Lnt"/>
    <property type="match status" value="1"/>
</dbReference>
<evidence type="ECO:0000313" key="10">
    <source>
        <dbReference type="EMBL" id="HFM98867.1"/>
    </source>
</evidence>
<feature type="domain" description="CN hydrolase" evidence="9">
    <location>
        <begin position="251"/>
        <end position="495"/>
    </location>
</feature>
<comment type="pathway">
    <text evidence="8">Protein modification; lipoprotein biosynthesis (N-acyl transfer).</text>
</comment>
<keyword evidence="2 8" id="KW-1003">Cell membrane</keyword>
<proteinExistence type="inferred from homology"/>
<keyword evidence="4 8" id="KW-0812">Transmembrane</keyword>
<feature type="transmembrane region" description="Helical" evidence="8">
    <location>
        <begin position="36"/>
        <end position="56"/>
    </location>
</feature>
<comment type="caution">
    <text evidence="10">The sequence shown here is derived from an EMBL/GenBank/DDBJ whole genome shotgun (WGS) entry which is preliminary data.</text>
</comment>
<dbReference type="InterPro" id="IPR045378">
    <property type="entry name" value="LNT_N"/>
</dbReference>
<feature type="transmembrane region" description="Helical" evidence="8">
    <location>
        <begin position="220"/>
        <end position="239"/>
    </location>
</feature>
<feature type="transmembrane region" description="Helical" evidence="8">
    <location>
        <begin position="99"/>
        <end position="127"/>
    </location>
</feature>
<comment type="catalytic activity">
    <reaction evidence="8">
        <text>N-terminal S-1,2-diacyl-sn-glyceryl-L-cysteinyl-[lipoprotein] + a glycerophospholipid = N-acyl-S-1,2-diacyl-sn-glyceryl-L-cysteinyl-[lipoprotein] + a 2-acyl-sn-glycero-3-phospholipid + H(+)</text>
        <dbReference type="Rhea" id="RHEA:48228"/>
        <dbReference type="Rhea" id="RHEA-COMP:14681"/>
        <dbReference type="Rhea" id="RHEA-COMP:14684"/>
        <dbReference type="ChEBI" id="CHEBI:15378"/>
        <dbReference type="ChEBI" id="CHEBI:136912"/>
        <dbReference type="ChEBI" id="CHEBI:140656"/>
        <dbReference type="ChEBI" id="CHEBI:140657"/>
        <dbReference type="ChEBI" id="CHEBI:140660"/>
        <dbReference type="EC" id="2.3.1.269"/>
    </reaction>
</comment>
<evidence type="ECO:0000259" key="9">
    <source>
        <dbReference type="PROSITE" id="PS50263"/>
    </source>
</evidence>
<feature type="transmembrane region" description="Helical" evidence="8">
    <location>
        <begin position="508"/>
        <end position="526"/>
    </location>
</feature>
<evidence type="ECO:0000256" key="5">
    <source>
        <dbReference type="ARBA" id="ARBA00022989"/>
    </source>
</evidence>
<dbReference type="UniPathway" id="UPA00666"/>
<evidence type="ECO:0000256" key="7">
    <source>
        <dbReference type="ARBA" id="ARBA00023315"/>
    </source>
</evidence>
<dbReference type="PANTHER" id="PTHR38686:SF1">
    <property type="entry name" value="APOLIPOPROTEIN N-ACYLTRANSFERASE"/>
    <property type="match status" value="1"/>
</dbReference>
<comment type="subcellular location">
    <subcellularLocation>
        <location evidence="1 8">Cell membrane</location>
        <topology evidence="1 8">Multi-pass membrane protein</topology>
    </subcellularLocation>
</comment>
<comment type="function">
    <text evidence="8">Catalyzes the phospholipid dependent N-acylation of the N-terminal cysteine of apolipoprotein, the last step in lipoprotein maturation.</text>
</comment>
<dbReference type="PROSITE" id="PS50263">
    <property type="entry name" value="CN_HYDROLASE"/>
    <property type="match status" value="1"/>
</dbReference>
<dbReference type="SUPFAM" id="SSF56317">
    <property type="entry name" value="Carbon-nitrogen hydrolase"/>
    <property type="match status" value="1"/>
</dbReference>
<feature type="transmembrane region" description="Helical" evidence="8">
    <location>
        <begin position="139"/>
        <end position="157"/>
    </location>
</feature>
<dbReference type="InterPro" id="IPR036526">
    <property type="entry name" value="C-N_Hydrolase_sf"/>
</dbReference>
<dbReference type="NCBIfam" id="TIGR00546">
    <property type="entry name" value="lnt"/>
    <property type="match status" value="1"/>
</dbReference>
<evidence type="ECO:0000256" key="8">
    <source>
        <dbReference type="HAMAP-Rule" id="MF_01148"/>
    </source>
</evidence>
<dbReference type="Pfam" id="PF00795">
    <property type="entry name" value="CN_hydrolase"/>
    <property type="match status" value="1"/>
</dbReference>
<evidence type="ECO:0000256" key="4">
    <source>
        <dbReference type="ARBA" id="ARBA00022692"/>
    </source>
</evidence>
<organism evidence="10">
    <name type="scientific">Oscillatoriales cyanobacterium SpSt-418</name>
    <dbReference type="NCBI Taxonomy" id="2282169"/>
    <lineage>
        <taxon>Bacteria</taxon>
        <taxon>Bacillati</taxon>
        <taxon>Cyanobacteriota</taxon>
        <taxon>Cyanophyceae</taxon>
        <taxon>Oscillatoriophycideae</taxon>
        <taxon>Oscillatoriales</taxon>
    </lineage>
</organism>
<gene>
    <name evidence="8 10" type="primary">lnt</name>
    <name evidence="10" type="ORF">ENR64_14135</name>
</gene>
<evidence type="ECO:0000256" key="1">
    <source>
        <dbReference type="ARBA" id="ARBA00004651"/>
    </source>
</evidence>
<keyword evidence="5 8" id="KW-1133">Transmembrane helix</keyword>
<evidence type="ECO:0000256" key="2">
    <source>
        <dbReference type="ARBA" id="ARBA00022475"/>
    </source>
</evidence>
<dbReference type="GO" id="GO:0016410">
    <property type="term" value="F:N-acyltransferase activity"/>
    <property type="evidence" value="ECO:0007669"/>
    <property type="project" value="UniProtKB-UniRule"/>
</dbReference>
<keyword evidence="6 8" id="KW-0472">Membrane</keyword>
<dbReference type="AlphaFoldDB" id="A0A7C3KFV7"/>
<sequence length="543" mass="60051">MLKPFKVLSSQVWQSSLALGSGLVMGLAAVPSNEWGLGWIAMVPLWLGLTLPRSPVTHPLRYWQAPAFYLPLLWGLGFYGYTLIWITGLHPLMWLGVPWLASIAIALFCWAFITFWGAALPVIWVALLRWLQRRTGLAAGGRIFVGANLWAALEIIWSQGPLAWTNLAFTQTPGNVVILHLGQLAGPWIISLAIAAVNGLLAEALQQQFGRSVNPRPKRLGAIALALFASLHLVGYVLYQRPLIDAPENQLRIGVIQGNVPTRIKLTDEGIRRAETGYTQGYVDLANTGMQAVLTPEGALPFIWNAPAFAKTPFYQAILQKQVPLWLGTFYPEPDGLARSLITLSAQGEVLSRYDKIKLVPLGEYTPFASVLGGLINQLSPVQENGKPGTLNQQFDTPLGRAIAGICYDSVFPNVFQRQAKAGGKFILTSANLDPYSERLMVQFEALEVMRAIETDRWLVRATNTGYSGVINPKGKVIWRSQPFTYQIYPANLYSRATKTLYVVSGDIPILFTISLLTLGYLLFWVRSQKTAERPSAWVDHNP</sequence>
<dbReference type="Pfam" id="PF20154">
    <property type="entry name" value="LNT_N"/>
    <property type="match status" value="1"/>
</dbReference>
<dbReference type="PANTHER" id="PTHR38686">
    <property type="entry name" value="APOLIPOPROTEIN N-ACYLTRANSFERASE"/>
    <property type="match status" value="1"/>
</dbReference>
<feature type="transmembrane region" description="Helical" evidence="8">
    <location>
        <begin position="68"/>
        <end position="87"/>
    </location>
</feature>